<dbReference type="RefSeq" id="WP_344406947.1">
    <property type="nucleotide sequence ID" value="NZ_BAAASG010000033.1"/>
</dbReference>
<comment type="caution">
    <text evidence="1">The sequence shown here is derived from an EMBL/GenBank/DDBJ whole genome shotgun (WGS) entry which is preliminary data.</text>
</comment>
<dbReference type="EMBL" id="BAAASG010000033">
    <property type="protein sequence ID" value="GAA2523356.1"/>
    <property type="molecule type" value="Genomic_DNA"/>
</dbReference>
<evidence type="ECO:0000313" key="2">
    <source>
        <dbReference type="Proteomes" id="UP001501777"/>
    </source>
</evidence>
<organism evidence="1 2">
    <name type="scientific">Streptomyces longisporus</name>
    <dbReference type="NCBI Taxonomy" id="1948"/>
    <lineage>
        <taxon>Bacteria</taxon>
        <taxon>Bacillati</taxon>
        <taxon>Actinomycetota</taxon>
        <taxon>Actinomycetes</taxon>
        <taxon>Kitasatosporales</taxon>
        <taxon>Streptomycetaceae</taxon>
        <taxon>Streptomyces</taxon>
    </lineage>
</organism>
<sequence length="187" mass="20125">MTWSLGYLPPREPELLDALHLSLGRSLYVANAFETKCRYVLRIINLVAAAQADPVADLAQAIATLPTDKLLGPTLHDLNGRMSSTAETAGLLTAAKEARNFIAHEGAAAGYVSDLSRDRILTHASRLRTAVADLAHGDNIVSTWCHGIEEPREPAPQDLIDTYPKMIDAWVFGPFGSLLGSAPAPSR</sequence>
<proteinExistence type="predicted"/>
<keyword evidence="2" id="KW-1185">Reference proteome</keyword>
<reference evidence="1 2" key="1">
    <citation type="journal article" date="2019" name="Int. J. Syst. Evol. Microbiol.">
        <title>The Global Catalogue of Microorganisms (GCM) 10K type strain sequencing project: providing services to taxonomists for standard genome sequencing and annotation.</title>
        <authorList>
            <consortium name="The Broad Institute Genomics Platform"/>
            <consortium name="The Broad Institute Genome Sequencing Center for Infectious Disease"/>
            <person name="Wu L."/>
            <person name="Ma J."/>
        </authorList>
    </citation>
    <scope>NUCLEOTIDE SEQUENCE [LARGE SCALE GENOMIC DNA]</scope>
    <source>
        <strain evidence="1 2">JCM 4395</strain>
    </source>
</reference>
<name>A0ABN3NIJ1_STRLO</name>
<protein>
    <submittedName>
        <fullName evidence="1">Uncharacterized protein</fullName>
    </submittedName>
</protein>
<gene>
    <name evidence="1" type="ORF">GCM10010276_88190</name>
</gene>
<evidence type="ECO:0000313" key="1">
    <source>
        <dbReference type="EMBL" id="GAA2523356.1"/>
    </source>
</evidence>
<dbReference type="Proteomes" id="UP001501777">
    <property type="component" value="Unassembled WGS sequence"/>
</dbReference>
<accession>A0ABN3NIJ1</accession>